<organism evidence="1 3">
    <name type="scientific">Cucurbita argyrosperma subsp. sororia</name>
    <dbReference type="NCBI Taxonomy" id="37648"/>
    <lineage>
        <taxon>Eukaryota</taxon>
        <taxon>Viridiplantae</taxon>
        <taxon>Streptophyta</taxon>
        <taxon>Embryophyta</taxon>
        <taxon>Tracheophyta</taxon>
        <taxon>Spermatophyta</taxon>
        <taxon>Magnoliopsida</taxon>
        <taxon>eudicotyledons</taxon>
        <taxon>Gunneridae</taxon>
        <taxon>Pentapetalae</taxon>
        <taxon>rosids</taxon>
        <taxon>fabids</taxon>
        <taxon>Cucurbitales</taxon>
        <taxon>Cucurbitaceae</taxon>
        <taxon>Cucurbiteae</taxon>
        <taxon>Cucurbita</taxon>
    </lineage>
</organism>
<proteinExistence type="predicted"/>
<reference evidence="1 3" key="1">
    <citation type="journal article" date="2021" name="Hortic Res">
        <title>The domestication of Cucurbita argyrosperma as revealed by the genome of its wild relative.</title>
        <authorList>
            <person name="Barrera-Redondo J."/>
            <person name="Sanchez-de la Vega G."/>
            <person name="Aguirre-Liguori J.A."/>
            <person name="Castellanos-Morales G."/>
            <person name="Gutierrez-Guerrero Y.T."/>
            <person name="Aguirre-Dugua X."/>
            <person name="Aguirre-Planter E."/>
            <person name="Tenaillon M.I."/>
            <person name="Lira-Saade R."/>
            <person name="Eguiarte L.E."/>
        </authorList>
    </citation>
    <scope>NUCLEOTIDE SEQUENCE [LARGE SCALE GENOMIC DNA]</scope>
    <source>
        <strain evidence="1">JBR-2021</strain>
    </source>
</reference>
<gene>
    <name evidence="1" type="ORF">SDJN03_18668</name>
    <name evidence="2" type="ORF">SDJN03_18684</name>
</gene>
<dbReference type="EMBL" id="JAGKQH010000012">
    <property type="protein sequence ID" value="KAG6585951.1"/>
    <property type="molecule type" value="Genomic_DNA"/>
</dbReference>
<sequence length="85" mass="9301">MEGREERLGDLALDSVREQIGELLMALLNLDLNMPIYRARLSIPRWVDYTADLDNRATKAGENATTTVTSAIILSPGFSYSGNGA</sequence>
<dbReference type="AlphaFoldDB" id="A0AAV6MTF4"/>
<dbReference type="Proteomes" id="UP000685013">
    <property type="component" value="Chromosome 12"/>
</dbReference>
<name>A0AAV6MTF4_9ROSI</name>
<reference evidence="1" key="2">
    <citation type="submission" date="2021-03" db="EMBL/GenBank/DDBJ databases">
        <authorList>
            <person name="Barrera-Redondo J."/>
        </authorList>
    </citation>
    <scope>NUCLEOTIDE SEQUENCE</scope>
    <source>
        <strain evidence="1">JBR-2021</strain>
        <tissue evidence="1">Leaves</tissue>
    </source>
</reference>
<evidence type="ECO:0000313" key="2">
    <source>
        <dbReference type="EMBL" id="KAG6585951.1"/>
    </source>
</evidence>
<protein>
    <submittedName>
        <fullName evidence="1">Uncharacterized protein</fullName>
    </submittedName>
</protein>
<dbReference type="EMBL" id="JAGKQH010000012">
    <property type="protein sequence ID" value="KAG6585935.1"/>
    <property type="molecule type" value="Genomic_DNA"/>
</dbReference>
<comment type="caution">
    <text evidence="1">The sequence shown here is derived from an EMBL/GenBank/DDBJ whole genome shotgun (WGS) entry which is preliminary data.</text>
</comment>
<keyword evidence="3" id="KW-1185">Reference proteome</keyword>
<evidence type="ECO:0000313" key="1">
    <source>
        <dbReference type="EMBL" id="KAG6585935.1"/>
    </source>
</evidence>
<evidence type="ECO:0000313" key="3">
    <source>
        <dbReference type="Proteomes" id="UP000685013"/>
    </source>
</evidence>
<feature type="non-terminal residue" evidence="1">
    <location>
        <position position="1"/>
    </location>
</feature>
<accession>A0AAV6MTF4</accession>